<dbReference type="RefSeq" id="WP_096803206.1">
    <property type="nucleotide sequence ID" value="NZ_CP023563.1"/>
</dbReference>
<protein>
    <submittedName>
        <fullName evidence="2">Uncharacterized protein</fullName>
    </submittedName>
</protein>
<keyword evidence="3" id="KW-1185">Reference proteome</keyword>
<name>A0A291GP05_9MICO</name>
<dbReference type="KEGG" id="brz:CFK38_11565"/>
<gene>
    <name evidence="2" type="ORF">CFK38_11565</name>
</gene>
<feature type="compositionally biased region" description="Acidic residues" evidence="1">
    <location>
        <begin position="34"/>
        <end position="47"/>
    </location>
</feature>
<evidence type="ECO:0000313" key="3">
    <source>
        <dbReference type="Proteomes" id="UP000218165"/>
    </source>
</evidence>
<dbReference type="Proteomes" id="UP000218165">
    <property type="component" value="Chromosome"/>
</dbReference>
<accession>A0A291GP05</accession>
<evidence type="ECO:0000313" key="2">
    <source>
        <dbReference type="EMBL" id="ATG52089.1"/>
    </source>
</evidence>
<feature type="region of interest" description="Disordered" evidence="1">
    <location>
        <begin position="901"/>
        <end position="924"/>
    </location>
</feature>
<organism evidence="2 3">
    <name type="scientific">Brachybacterium vulturis</name>
    <dbReference type="NCBI Taxonomy" id="2017484"/>
    <lineage>
        <taxon>Bacteria</taxon>
        <taxon>Bacillati</taxon>
        <taxon>Actinomycetota</taxon>
        <taxon>Actinomycetes</taxon>
        <taxon>Micrococcales</taxon>
        <taxon>Dermabacteraceae</taxon>
        <taxon>Brachybacterium</taxon>
    </lineage>
</organism>
<feature type="region of interest" description="Disordered" evidence="1">
    <location>
        <begin position="1"/>
        <end position="47"/>
    </location>
</feature>
<dbReference type="EMBL" id="CP023563">
    <property type="protein sequence ID" value="ATG52089.1"/>
    <property type="molecule type" value="Genomic_DNA"/>
</dbReference>
<sequence length="1026" mass="112186">MNAPDPHTPAETPIEGGAPDAAQAPSDDHAADSPELEEDASFEDEDAGLSVADIDTAVTQMREQPFSTSAYPGSIGDVSVAKLRSSIVAPLVAQARGYRTITGPDDAKDALRRFGFDGRRNPGRHLLSLARQAAWMEIPYFKMDSIARGEPILGTLQLRPEDDPPEGLSWAKYMFLAGSGTAIDAHPATPASWFADPTIPVLLTEGVVKADSVLTAMLRDAGITDETLSTAVGATKPRQHLGELLEQVPTDKRILVLAIPGVQSWRRNDEWNTIGMRDREAIICFDGDIARNAAVWDAAYGLMEFLAKRNTAQTSLIDLSPRGDDTVDPKRGIDDFLAYSGTWSDALGLRIGELPQRPVDDTGEKGQTRVTQDGLGVEVCNVRTDPAGGPDITTWKRIDDIGGRLVSFEEFRMPTADELEGGRIIPGAVSRAERQAVVAVQWKSSEDLVDSAIIRGPKAMLDEDPAKWETRYGADVPTKVSALSSWPPRSGINWTRAIKDYRASESTDDVLWGCQGWVPTRDGIPAFIAGRQVVGPTGAGDERAQAGLTADDFPSIDDYGVIDSAMSLQQQRDLLRQVVDAYTSADTFVDPRFGMVALLAGVRPIVPITPHSVLYIVGGRRSGKSWLASMVQGFWASRGGAWSAERLPGSAMDTRAWMENAVSKSMMWVIDDFAPNSDQRQWEKQTSDLEAMVRSAFNGTGKGRMTSDMKTRVQNPPRSLVVVTAENELQIDSVRDRMLTLYSDDGGGFINPRSADPLATLNAMSRRGDQARLSAQMLRWMCNWAARDSYQHVRTTFMRERDDAAGDARQHVEQELGGQVNATRHAQIVSEYLLSVTMLEQYALDLEMDVRFLERVEAMRDDLAALTVDLSRTQQGRTAGHALVDALRYLLESQKGYVEPLVPSDVGSPPTDDPSVNLRLGWPAGREPRGEPLGRYVPNARGKGRDVIVFSRDAFQVARARARHLIPAGQTARTSWKAVWHEGLAAEGIWGPRIRHGVPTGEIESRAGGARVRGVPIDVATLYDEE</sequence>
<proteinExistence type="predicted"/>
<dbReference type="OrthoDB" id="5062998at2"/>
<evidence type="ECO:0000256" key="1">
    <source>
        <dbReference type="SAM" id="MobiDB-lite"/>
    </source>
</evidence>
<reference evidence="3" key="1">
    <citation type="submission" date="2017-09" db="EMBL/GenBank/DDBJ databases">
        <title>Brachybacterium sp. VM2412.</title>
        <authorList>
            <person name="Tak E.J."/>
            <person name="Bae J.-W."/>
        </authorList>
    </citation>
    <scope>NUCLEOTIDE SEQUENCE [LARGE SCALE GENOMIC DNA]</scope>
    <source>
        <strain evidence="3">VM2412</strain>
    </source>
</reference>
<dbReference type="AlphaFoldDB" id="A0A291GP05"/>